<sequence>MIIQSTRVWIDEKFQSAQLEIKDNKIVGIHEYNKYPVDTDYKDERILPGLLDIHAHGFNGMDSNYATADGLKHWIASLPKEGVTSFLVTTSTAPEANLLESYELISKVIDEKLPGATPLGIHVEGPQISFDFKGAHNPYLIQKPNVEQFKRYQEHAQNKIKLICIAPEMDENHELIKYCVNNNVKVTLGHTGAKYDECVQAMHDGARSFTHTFNGMLGVHHREPGSAGAALALDDMYAELICDGVHVHYAVAKTVVRAKGKDKLILVTDAVQIKGLKPGIYDMPGRWVEVKEDGCGRLKDGRLAGSSNKMITMLKNCIEHCDAEEVVAINAATKNPARFLGLDTKGEIKLNNDADVIVIDDTYQVIQTYINGNPVL</sequence>
<feature type="domain" description="Amidohydrolase-related" evidence="9">
    <location>
        <begin position="46"/>
        <end position="375"/>
    </location>
</feature>
<evidence type="ECO:0000256" key="4">
    <source>
        <dbReference type="ARBA" id="ARBA00023277"/>
    </source>
</evidence>
<dbReference type="Pfam" id="PF01979">
    <property type="entry name" value="Amidohydro_1"/>
    <property type="match status" value="1"/>
</dbReference>
<evidence type="ECO:0000256" key="8">
    <source>
        <dbReference type="PIRSR" id="PIRSR038994-3"/>
    </source>
</evidence>
<dbReference type="EMBL" id="FUWY01000003">
    <property type="protein sequence ID" value="SJZ71130.1"/>
    <property type="molecule type" value="Genomic_DNA"/>
</dbReference>
<evidence type="ECO:0000313" key="11">
    <source>
        <dbReference type="Proteomes" id="UP000243297"/>
    </source>
</evidence>
<dbReference type="Gene3D" id="3.20.20.140">
    <property type="entry name" value="Metal-dependent hydrolases"/>
    <property type="match status" value="1"/>
</dbReference>
<keyword evidence="2 8" id="KW-0479">Metal-binding</keyword>
<name>A0A1T4MVI6_9FIRM</name>
<dbReference type="InterPro" id="IPR011059">
    <property type="entry name" value="Metal-dep_hydrolase_composite"/>
</dbReference>
<evidence type="ECO:0000256" key="2">
    <source>
        <dbReference type="ARBA" id="ARBA00022723"/>
    </source>
</evidence>
<evidence type="ECO:0000259" key="9">
    <source>
        <dbReference type="Pfam" id="PF01979"/>
    </source>
</evidence>
<dbReference type="PANTHER" id="PTHR11113:SF14">
    <property type="entry name" value="N-ACETYLGLUCOSAMINE-6-PHOSPHATE DEACETYLASE"/>
    <property type="match status" value="1"/>
</dbReference>
<feature type="binding site" evidence="7">
    <location>
        <position position="222"/>
    </location>
    <ligand>
        <name>substrate</name>
    </ligand>
</feature>
<dbReference type="RefSeq" id="WP_078711838.1">
    <property type="nucleotide sequence ID" value="NZ_FUWY01000003.1"/>
</dbReference>
<comment type="cofactor">
    <cofactor evidence="8">
        <name>a divalent metal cation</name>
        <dbReference type="ChEBI" id="CHEBI:60240"/>
    </cofactor>
    <text evidence="8">Binds 1 divalent metal cation per subunit.</text>
</comment>
<keyword evidence="3 5" id="KW-0378">Hydrolase</keyword>
<dbReference type="CDD" id="cd00854">
    <property type="entry name" value="NagA"/>
    <property type="match status" value="1"/>
</dbReference>
<protein>
    <submittedName>
        <fullName evidence="10">N-acetylglucosamine-6-phosphate deacetylase</fullName>
    </submittedName>
</protein>
<dbReference type="GO" id="GO:0008448">
    <property type="term" value="F:N-acetylglucosamine-6-phosphate deacetylase activity"/>
    <property type="evidence" value="ECO:0007669"/>
    <property type="project" value="InterPro"/>
</dbReference>
<dbReference type="InterPro" id="IPR006680">
    <property type="entry name" value="Amidohydro-rel"/>
</dbReference>
<accession>A0A1T4MVI6</accession>
<comment type="similarity">
    <text evidence="1 5">Belongs to the metallo-dependent hydrolases superfamily. NagA family.</text>
</comment>
<dbReference type="OrthoDB" id="9776488at2"/>
<reference evidence="11" key="1">
    <citation type="submission" date="2017-02" db="EMBL/GenBank/DDBJ databases">
        <authorList>
            <person name="Varghese N."/>
            <person name="Submissions S."/>
        </authorList>
    </citation>
    <scope>NUCLEOTIDE SEQUENCE [LARGE SCALE GENOMIC DNA]</scope>
    <source>
        <strain evidence="11">ATCC 25662</strain>
    </source>
</reference>
<feature type="binding site" evidence="7">
    <location>
        <position position="246"/>
    </location>
    <ligand>
        <name>substrate</name>
    </ligand>
</feature>
<feature type="binding site" evidence="8">
    <location>
        <position position="190"/>
    </location>
    <ligand>
        <name>Zn(2+)</name>
        <dbReference type="ChEBI" id="CHEBI:29105"/>
    </ligand>
</feature>
<dbReference type="GO" id="GO:0046872">
    <property type="term" value="F:metal ion binding"/>
    <property type="evidence" value="ECO:0007669"/>
    <property type="project" value="UniProtKB-KW"/>
</dbReference>
<dbReference type="SUPFAM" id="SSF51338">
    <property type="entry name" value="Composite domain of metallo-dependent hydrolases"/>
    <property type="match status" value="1"/>
</dbReference>
<keyword evidence="11" id="KW-1185">Reference proteome</keyword>
<keyword evidence="4 5" id="KW-0119">Carbohydrate metabolism</keyword>
<dbReference type="InterPro" id="IPR032466">
    <property type="entry name" value="Metal_Hydrolase"/>
</dbReference>
<dbReference type="InterPro" id="IPR003764">
    <property type="entry name" value="GlcNAc_6-P_deAcase"/>
</dbReference>
<evidence type="ECO:0000256" key="5">
    <source>
        <dbReference type="PIRNR" id="PIRNR038994"/>
    </source>
</evidence>
<dbReference type="NCBIfam" id="TIGR00221">
    <property type="entry name" value="nagA"/>
    <property type="match status" value="1"/>
</dbReference>
<proteinExistence type="inferred from homology"/>
<dbReference type="PANTHER" id="PTHR11113">
    <property type="entry name" value="N-ACETYLGLUCOSAMINE-6-PHOSPHATE DEACETYLASE"/>
    <property type="match status" value="1"/>
</dbReference>
<evidence type="ECO:0000256" key="1">
    <source>
        <dbReference type="ARBA" id="ARBA00010716"/>
    </source>
</evidence>
<dbReference type="Gene3D" id="2.30.40.10">
    <property type="entry name" value="Urease, subunit C, domain 1"/>
    <property type="match status" value="1"/>
</dbReference>
<feature type="binding site" evidence="7">
    <location>
        <begin position="303"/>
        <end position="305"/>
    </location>
    <ligand>
        <name>substrate</name>
    </ligand>
</feature>
<evidence type="ECO:0000256" key="6">
    <source>
        <dbReference type="PIRSR" id="PIRSR038994-1"/>
    </source>
</evidence>
<dbReference type="PIRSF" id="PIRSF038994">
    <property type="entry name" value="NagA"/>
    <property type="match status" value="1"/>
</dbReference>
<dbReference type="AlphaFoldDB" id="A0A1T4MVI6"/>
<evidence type="ECO:0000313" key="10">
    <source>
        <dbReference type="EMBL" id="SJZ71130.1"/>
    </source>
</evidence>
<evidence type="ECO:0000256" key="7">
    <source>
        <dbReference type="PIRSR" id="PIRSR038994-2"/>
    </source>
</evidence>
<feature type="binding site" evidence="8">
    <location>
        <position position="211"/>
    </location>
    <ligand>
        <name>Zn(2+)</name>
        <dbReference type="ChEBI" id="CHEBI:29105"/>
    </ligand>
</feature>
<feature type="binding site" evidence="7">
    <location>
        <begin position="214"/>
        <end position="215"/>
    </location>
    <ligand>
        <name>substrate</name>
    </ligand>
</feature>
<dbReference type="Proteomes" id="UP000243297">
    <property type="component" value="Unassembled WGS sequence"/>
</dbReference>
<gene>
    <name evidence="10" type="ORF">SAMN02745191_1438</name>
</gene>
<dbReference type="SUPFAM" id="SSF51556">
    <property type="entry name" value="Metallo-dependent hydrolases"/>
    <property type="match status" value="1"/>
</dbReference>
<feature type="binding site" evidence="8">
    <location>
        <position position="124"/>
    </location>
    <ligand>
        <name>Zn(2+)</name>
        <dbReference type="ChEBI" id="CHEBI:29105"/>
    </ligand>
</feature>
<evidence type="ECO:0000256" key="3">
    <source>
        <dbReference type="ARBA" id="ARBA00022801"/>
    </source>
</evidence>
<feature type="binding site" evidence="7">
    <location>
        <position position="135"/>
    </location>
    <ligand>
        <name>substrate</name>
    </ligand>
</feature>
<dbReference type="GO" id="GO:0006046">
    <property type="term" value="P:N-acetylglucosamine catabolic process"/>
    <property type="evidence" value="ECO:0007669"/>
    <property type="project" value="TreeGrafter"/>
</dbReference>
<dbReference type="STRING" id="118967.SAMN02745191_1438"/>
<organism evidence="10 11">
    <name type="scientific">Anaerorhabdus furcosa</name>
    <dbReference type="NCBI Taxonomy" id="118967"/>
    <lineage>
        <taxon>Bacteria</taxon>
        <taxon>Bacillati</taxon>
        <taxon>Bacillota</taxon>
        <taxon>Erysipelotrichia</taxon>
        <taxon>Erysipelotrichales</taxon>
        <taxon>Erysipelotrichaceae</taxon>
        <taxon>Anaerorhabdus</taxon>
    </lineage>
</organism>
<feature type="active site" description="Proton donor/acceptor" evidence="6">
    <location>
        <position position="269"/>
    </location>
</feature>